<keyword evidence="2" id="KW-1185">Reference proteome</keyword>
<gene>
    <name evidence="1" type="ORF">M8818_003057</name>
</gene>
<protein>
    <submittedName>
        <fullName evidence="1">Uncharacterized protein</fullName>
    </submittedName>
</protein>
<organism evidence="1 2">
    <name type="scientific">Zalaria obscura</name>
    <dbReference type="NCBI Taxonomy" id="2024903"/>
    <lineage>
        <taxon>Eukaryota</taxon>
        <taxon>Fungi</taxon>
        <taxon>Dikarya</taxon>
        <taxon>Ascomycota</taxon>
        <taxon>Pezizomycotina</taxon>
        <taxon>Dothideomycetes</taxon>
        <taxon>Dothideomycetidae</taxon>
        <taxon>Dothideales</taxon>
        <taxon>Zalariaceae</taxon>
        <taxon>Zalaria</taxon>
    </lineage>
</organism>
<reference evidence="1" key="1">
    <citation type="submission" date="2024-02" db="EMBL/GenBank/DDBJ databases">
        <title>Metagenome Assembled Genome of Zalaria obscura JY119.</title>
        <authorList>
            <person name="Vighnesh L."/>
            <person name="Jagadeeshwari U."/>
            <person name="Venkata Ramana C."/>
            <person name="Sasikala C."/>
        </authorList>
    </citation>
    <scope>NUCLEOTIDE SEQUENCE</scope>
    <source>
        <strain evidence="1">JY119</strain>
    </source>
</reference>
<comment type="caution">
    <text evidence="1">The sequence shown here is derived from an EMBL/GenBank/DDBJ whole genome shotgun (WGS) entry which is preliminary data.</text>
</comment>
<accession>A0ACC3SGU9</accession>
<evidence type="ECO:0000313" key="1">
    <source>
        <dbReference type="EMBL" id="KAK8212892.1"/>
    </source>
</evidence>
<name>A0ACC3SGU9_9PEZI</name>
<evidence type="ECO:0000313" key="2">
    <source>
        <dbReference type="Proteomes" id="UP001320706"/>
    </source>
</evidence>
<sequence length="116" mass="12026">MPEAAVGSGRQRYAAPNGPACGWRGCMSRAWLMAVGCIKPACNGALDLASDVPAAPLAPSVPSSHHTRSPQRLPSRPNVGNLLALRPSAVQLAAAFDTTVPSYERAACHQQGAIPK</sequence>
<dbReference type="EMBL" id="JAMKPW020000012">
    <property type="protein sequence ID" value="KAK8212892.1"/>
    <property type="molecule type" value="Genomic_DNA"/>
</dbReference>
<dbReference type="Proteomes" id="UP001320706">
    <property type="component" value="Unassembled WGS sequence"/>
</dbReference>
<proteinExistence type="predicted"/>